<dbReference type="InterPro" id="IPR005331">
    <property type="entry name" value="Sulfotransferase"/>
</dbReference>
<dbReference type="Pfam" id="PF03567">
    <property type="entry name" value="Sulfotransfer_2"/>
    <property type="match status" value="1"/>
</dbReference>
<comment type="subcellular location">
    <subcellularLocation>
        <location evidence="1 9">Golgi apparatus membrane</location>
        <topology evidence="1 9">Single-pass type II membrane protein</topology>
    </subcellularLocation>
</comment>
<evidence type="ECO:0000256" key="7">
    <source>
        <dbReference type="ARBA" id="ARBA00023136"/>
    </source>
</evidence>
<comment type="similarity">
    <text evidence="2 9">Belongs to the sulfotransferase 2 family.</text>
</comment>
<organism evidence="10 11">
    <name type="scientific">Halocaridina rubra</name>
    <name type="common">Hawaiian red shrimp</name>
    <dbReference type="NCBI Taxonomy" id="373956"/>
    <lineage>
        <taxon>Eukaryota</taxon>
        <taxon>Metazoa</taxon>
        <taxon>Ecdysozoa</taxon>
        <taxon>Arthropoda</taxon>
        <taxon>Crustacea</taxon>
        <taxon>Multicrustacea</taxon>
        <taxon>Malacostraca</taxon>
        <taxon>Eumalacostraca</taxon>
        <taxon>Eucarida</taxon>
        <taxon>Decapoda</taxon>
        <taxon>Pleocyemata</taxon>
        <taxon>Caridea</taxon>
        <taxon>Atyoidea</taxon>
        <taxon>Atyidae</taxon>
        <taxon>Halocaridina</taxon>
    </lineage>
</organism>
<dbReference type="AlphaFoldDB" id="A0AAN8WSV4"/>
<evidence type="ECO:0000256" key="2">
    <source>
        <dbReference type="ARBA" id="ARBA00006339"/>
    </source>
</evidence>
<name>A0AAN8WSV4_HALRR</name>
<keyword evidence="9" id="KW-0119">Carbohydrate metabolism</keyword>
<keyword evidence="8 9" id="KW-0325">Glycoprotein</keyword>
<dbReference type="EMBL" id="JAXCGZ010019004">
    <property type="protein sequence ID" value="KAK7066824.1"/>
    <property type="molecule type" value="Genomic_DNA"/>
</dbReference>
<dbReference type="PANTHER" id="PTHR12137">
    <property type="entry name" value="CARBOHYDRATE SULFOTRANSFERASE"/>
    <property type="match status" value="1"/>
</dbReference>
<evidence type="ECO:0000313" key="11">
    <source>
        <dbReference type="Proteomes" id="UP001381693"/>
    </source>
</evidence>
<dbReference type="InterPro" id="IPR018011">
    <property type="entry name" value="Carb_sulfotrans_8-10"/>
</dbReference>
<dbReference type="Proteomes" id="UP001381693">
    <property type="component" value="Unassembled WGS sequence"/>
</dbReference>
<gene>
    <name evidence="10" type="ORF">SK128_020849</name>
</gene>
<evidence type="ECO:0000256" key="5">
    <source>
        <dbReference type="ARBA" id="ARBA00022989"/>
    </source>
</evidence>
<dbReference type="GO" id="GO:0000139">
    <property type="term" value="C:Golgi membrane"/>
    <property type="evidence" value="ECO:0007669"/>
    <property type="project" value="UniProtKB-SubCell"/>
</dbReference>
<sequence>MATPPHTRPSQITVLAEFDQIVMTEDQLRVLRAFNPSLVKEGEQVQLPNLAKGVNPAKARSDALLQHLRNTCTNFNISFPVNDFMLSHMHFDHERKAIYCFIPKVACTSWKRIWMKITGLVKPDKDLSEIDRYVIHTSIPSLTSQKDKLPDIMANYKKFLFIRHPFSRVLSAFRDKIEHEDPKSGYNFHREIGKKIQKKYSNELLKTASNNTSLNSTHA</sequence>
<evidence type="ECO:0000256" key="8">
    <source>
        <dbReference type="ARBA" id="ARBA00023180"/>
    </source>
</evidence>
<keyword evidence="11" id="KW-1185">Reference proteome</keyword>
<keyword evidence="9" id="KW-0735">Signal-anchor</keyword>
<comment type="caution">
    <text evidence="10">The sequence shown here is derived from an EMBL/GenBank/DDBJ whole genome shotgun (WGS) entry which is preliminary data.</text>
</comment>
<protein>
    <recommendedName>
        <fullName evidence="9">Carbohydrate sulfotransferase</fullName>
        <ecNumber evidence="9">2.8.2.-</ecNumber>
    </recommendedName>
</protein>
<evidence type="ECO:0000256" key="9">
    <source>
        <dbReference type="RuleBase" id="RU364020"/>
    </source>
</evidence>
<dbReference type="EC" id="2.8.2.-" evidence="9"/>
<evidence type="ECO:0000256" key="6">
    <source>
        <dbReference type="ARBA" id="ARBA00023034"/>
    </source>
</evidence>
<accession>A0AAN8WSV4</accession>
<keyword evidence="7" id="KW-0472">Membrane</keyword>
<keyword evidence="6 9" id="KW-0333">Golgi apparatus</keyword>
<keyword evidence="3 9" id="KW-0808">Transferase</keyword>
<evidence type="ECO:0000256" key="1">
    <source>
        <dbReference type="ARBA" id="ARBA00004323"/>
    </source>
</evidence>
<evidence type="ECO:0000256" key="3">
    <source>
        <dbReference type="ARBA" id="ARBA00022679"/>
    </source>
</evidence>
<dbReference type="PANTHER" id="PTHR12137:SF54">
    <property type="entry name" value="CARBOHYDRATE SULFOTRANSFERASE"/>
    <property type="match status" value="1"/>
</dbReference>
<dbReference type="GO" id="GO:0016051">
    <property type="term" value="P:carbohydrate biosynthetic process"/>
    <property type="evidence" value="ECO:0007669"/>
    <property type="project" value="InterPro"/>
</dbReference>
<reference evidence="10 11" key="1">
    <citation type="submission" date="2023-11" db="EMBL/GenBank/DDBJ databases">
        <title>Halocaridina rubra genome assembly.</title>
        <authorList>
            <person name="Smith C."/>
        </authorList>
    </citation>
    <scope>NUCLEOTIDE SEQUENCE [LARGE SCALE GENOMIC DNA]</scope>
    <source>
        <strain evidence="10">EP-1</strain>
        <tissue evidence="10">Whole</tissue>
    </source>
</reference>
<proteinExistence type="inferred from homology"/>
<evidence type="ECO:0000256" key="4">
    <source>
        <dbReference type="ARBA" id="ARBA00022692"/>
    </source>
</evidence>
<evidence type="ECO:0000313" key="10">
    <source>
        <dbReference type="EMBL" id="KAK7066824.1"/>
    </source>
</evidence>
<keyword evidence="5" id="KW-1133">Transmembrane helix</keyword>
<keyword evidence="4" id="KW-0812">Transmembrane</keyword>
<dbReference type="GO" id="GO:0008146">
    <property type="term" value="F:sulfotransferase activity"/>
    <property type="evidence" value="ECO:0007669"/>
    <property type="project" value="InterPro"/>
</dbReference>